<dbReference type="EMBL" id="QXFY01004187">
    <property type="protein sequence ID" value="KAE9279109.1"/>
    <property type="molecule type" value="Genomic_DNA"/>
</dbReference>
<evidence type="ECO:0000313" key="1">
    <source>
        <dbReference type="EMBL" id="KAE9279109.1"/>
    </source>
</evidence>
<evidence type="ECO:0000313" key="2">
    <source>
        <dbReference type="Proteomes" id="UP000486351"/>
    </source>
</evidence>
<reference evidence="1 2" key="1">
    <citation type="submission" date="2018-09" db="EMBL/GenBank/DDBJ databases">
        <title>Genomic investigation of the strawberry pathogen Phytophthora fragariae indicates pathogenicity is determined by transcriptional variation in three key races.</title>
        <authorList>
            <person name="Adams T.M."/>
            <person name="Armitage A.D."/>
            <person name="Sobczyk M.K."/>
            <person name="Bates H.J."/>
            <person name="Dunwell J.M."/>
            <person name="Nellist C.F."/>
            <person name="Harrison R.J."/>
        </authorList>
    </citation>
    <scope>NUCLEOTIDE SEQUENCE [LARGE SCALE GENOMIC DNA]</scope>
    <source>
        <strain evidence="1 2">NOV-77</strain>
    </source>
</reference>
<dbReference type="Proteomes" id="UP000486351">
    <property type="component" value="Unassembled WGS sequence"/>
</dbReference>
<dbReference type="AlphaFoldDB" id="A0A6G0QBB0"/>
<gene>
    <name evidence="1" type="ORF">PF008_g28449</name>
</gene>
<organism evidence="1 2">
    <name type="scientific">Phytophthora fragariae</name>
    <dbReference type="NCBI Taxonomy" id="53985"/>
    <lineage>
        <taxon>Eukaryota</taxon>
        <taxon>Sar</taxon>
        <taxon>Stramenopiles</taxon>
        <taxon>Oomycota</taxon>
        <taxon>Peronosporomycetes</taxon>
        <taxon>Peronosporales</taxon>
        <taxon>Peronosporaceae</taxon>
        <taxon>Phytophthora</taxon>
    </lineage>
</organism>
<sequence length="51" mass="5473">MMTKSRVWSLSSMLSAKGGDGGMPTKHAARWKYDGSDALSTVATKWVSEPA</sequence>
<accession>A0A6G0QBB0</accession>
<name>A0A6G0QBB0_9STRA</name>
<proteinExistence type="predicted"/>
<protein>
    <submittedName>
        <fullName evidence="1">Uncharacterized protein</fullName>
    </submittedName>
</protein>
<comment type="caution">
    <text evidence="1">The sequence shown here is derived from an EMBL/GenBank/DDBJ whole genome shotgun (WGS) entry which is preliminary data.</text>
</comment>